<evidence type="ECO:0000313" key="1">
    <source>
        <dbReference type="EMBL" id="KAI5671864.1"/>
    </source>
</evidence>
<keyword evidence="2" id="KW-1185">Reference proteome</keyword>
<sequence>MMREKKRMRSMRKLKRKKRMNGRKSKRNNLKQKEKKNNRMLQLRGSHQNDWKKKRKCPMSDVKLVKERLLRNPMYPSRLERDPKLKEKPKNKKDIVDDTNIEKDFEDTKIQTLWDELVVMVDFRMKKIKAKFIEEFDSAIES</sequence>
<organism evidence="1 2">
    <name type="scientific">Catharanthus roseus</name>
    <name type="common">Madagascar periwinkle</name>
    <name type="synonym">Vinca rosea</name>
    <dbReference type="NCBI Taxonomy" id="4058"/>
    <lineage>
        <taxon>Eukaryota</taxon>
        <taxon>Viridiplantae</taxon>
        <taxon>Streptophyta</taxon>
        <taxon>Embryophyta</taxon>
        <taxon>Tracheophyta</taxon>
        <taxon>Spermatophyta</taxon>
        <taxon>Magnoliopsida</taxon>
        <taxon>eudicotyledons</taxon>
        <taxon>Gunneridae</taxon>
        <taxon>Pentapetalae</taxon>
        <taxon>asterids</taxon>
        <taxon>lamiids</taxon>
        <taxon>Gentianales</taxon>
        <taxon>Apocynaceae</taxon>
        <taxon>Rauvolfioideae</taxon>
        <taxon>Vinceae</taxon>
        <taxon>Catharanthinae</taxon>
        <taxon>Catharanthus</taxon>
    </lineage>
</organism>
<comment type="caution">
    <text evidence="1">The sequence shown here is derived from an EMBL/GenBank/DDBJ whole genome shotgun (WGS) entry which is preliminary data.</text>
</comment>
<gene>
    <name evidence="1" type="ORF">M9H77_12228</name>
</gene>
<accession>A0ACC0BGU2</accession>
<protein>
    <submittedName>
        <fullName evidence="1">Uncharacterized protein</fullName>
    </submittedName>
</protein>
<reference evidence="2" key="1">
    <citation type="journal article" date="2023" name="Nat. Plants">
        <title>Single-cell RNA sequencing provides a high-resolution roadmap for understanding the multicellular compartmentation of specialized metabolism.</title>
        <authorList>
            <person name="Sun S."/>
            <person name="Shen X."/>
            <person name="Li Y."/>
            <person name="Li Y."/>
            <person name="Wang S."/>
            <person name="Li R."/>
            <person name="Zhang H."/>
            <person name="Shen G."/>
            <person name="Guo B."/>
            <person name="Wei J."/>
            <person name="Xu J."/>
            <person name="St-Pierre B."/>
            <person name="Chen S."/>
            <person name="Sun C."/>
        </authorList>
    </citation>
    <scope>NUCLEOTIDE SEQUENCE [LARGE SCALE GENOMIC DNA]</scope>
</reference>
<evidence type="ECO:0000313" key="2">
    <source>
        <dbReference type="Proteomes" id="UP001060085"/>
    </source>
</evidence>
<dbReference type="EMBL" id="CM044703">
    <property type="protein sequence ID" value="KAI5671864.1"/>
    <property type="molecule type" value="Genomic_DNA"/>
</dbReference>
<name>A0ACC0BGU2_CATRO</name>
<dbReference type="Proteomes" id="UP001060085">
    <property type="component" value="Linkage Group LG03"/>
</dbReference>
<proteinExistence type="predicted"/>